<reference evidence="1" key="1">
    <citation type="submission" date="2020-10" db="EMBL/GenBank/DDBJ databases">
        <title>Taxonomic study of unclassified bacteria belonging to the class Ktedonobacteria.</title>
        <authorList>
            <person name="Yabe S."/>
            <person name="Wang C.M."/>
            <person name="Zheng Y."/>
            <person name="Sakai Y."/>
            <person name="Cavaletti L."/>
            <person name="Monciardini P."/>
            <person name="Donadio S."/>
        </authorList>
    </citation>
    <scope>NUCLEOTIDE SEQUENCE</scope>
    <source>
        <strain evidence="1">ID150040</strain>
    </source>
</reference>
<accession>A0A8J3IFI0</accession>
<dbReference type="RefSeq" id="WP_220205151.1">
    <property type="nucleotide sequence ID" value="NZ_BNJK01000001.1"/>
</dbReference>
<evidence type="ECO:0000313" key="1">
    <source>
        <dbReference type="EMBL" id="GHO94409.1"/>
    </source>
</evidence>
<dbReference type="AlphaFoldDB" id="A0A8J3IFI0"/>
<evidence type="ECO:0000313" key="2">
    <source>
        <dbReference type="Proteomes" id="UP000597444"/>
    </source>
</evidence>
<sequence length="278" mass="31563">MNRAQMKPDATPFAVSDEEQNYTDTLHLTPHRLEPEQTTADILTLITQLCGGIDLHTHTNDRDILCFCLHHLFLSIEALSRMLCRAFSEEISSAETQSASIWQMKQHRATWTYLREIKQALERVEPLCQLLNDASYAILISLATSTASVPLQTIPTIPDTSFAIHLYCEQFLSALTPRLNGWLQCLVQPATFRYRFAHLFSATPTLLQIDNTISRLLKCACSLFRDTLPELSTAQQEEITALLLDLMQKVDLMLQQIDMIMVPLHTLSKQFALGAEMR</sequence>
<keyword evidence="2" id="KW-1185">Reference proteome</keyword>
<gene>
    <name evidence="1" type="ORF">KSF_044570</name>
</gene>
<dbReference type="EMBL" id="BNJK01000001">
    <property type="protein sequence ID" value="GHO94409.1"/>
    <property type="molecule type" value="Genomic_DNA"/>
</dbReference>
<name>A0A8J3IFI0_9CHLR</name>
<dbReference type="Proteomes" id="UP000597444">
    <property type="component" value="Unassembled WGS sequence"/>
</dbReference>
<comment type="caution">
    <text evidence="1">The sequence shown here is derived from an EMBL/GenBank/DDBJ whole genome shotgun (WGS) entry which is preliminary data.</text>
</comment>
<protein>
    <submittedName>
        <fullName evidence="1">Uncharacterized protein</fullName>
    </submittedName>
</protein>
<organism evidence="1 2">
    <name type="scientific">Reticulibacter mediterranei</name>
    <dbReference type="NCBI Taxonomy" id="2778369"/>
    <lineage>
        <taxon>Bacteria</taxon>
        <taxon>Bacillati</taxon>
        <taxon>Chloroflexota</taxon>
        <taxon>Ktedonobacteria</taxon>
        <taxon>Ktedonobacterales</taxon>
        <taxon>Reticulibacteraceae</taxon>
        <taxon>Reticulibacter</taxon>
    </lineage>
</organism>
<proteinExistence type="predicted"/>